<gene>
    <name evidence="4" type="ORF">ACFO6V_07125</name>
</gene>
<evidence type="ECO:0000259" key="3">
    <source>
        <dbReference type="Pfam" id="PF03787"/>
    </source>
</evidence>
<proteinExistence type="predicted"/>
<dbReference type="RefSeq" id="WP_377133656.1">
    <property type="nucleotide sequence ID" value="NZ_JBHSFI010000003.1"/>
</dbReference>
<feature type="domain" description="CRISPR type III-associated protein" evidence="3">
    <location>
        <begin position="8"/>
        <end position="170"/>
    </location>
</feature>
<comment type="caution">
    <text evidence="4">The sequence shown here is derived from an EMBL/GenBank/DDBJ whole genome shotgun (WGS) entry which is preliminary data.</text>
</comment>
<sequence>MTALILDLTFHSPFRVATGLARPGLQDTIDPQDLLPATTLKGLLRASAEQLTEDALHGEPLVGAVFGTKRSASPWAFGSVEWLAPWQTVVRTRVALDPVQGAARRDALYTAEEVAFSDTAPVPHARLRIDQYHPLPPDLPEREDHLVVLSCAAAGVHHLGADRRRGLGWVTITPHHADGAHAVTAATITRLHDLSARPASSAHVVPEDTDA</sequence>
<keyword evidence="1" id="KW-0051">Antiviral defense</keyword>
<dbReference type="Proteomes" id="UP001596011">
    <property type="component" value="Unassembled WGS sequence"/>
</dbReference>
<dbReference type="CDD" id="cd09726">
    <property type="entry name" value="RAMP_I_III"/>
    <property type="match status" value="1"/>
</dbReference>
<comment type="subunit">
    <text evidence="2">Part of the Csm effector complex that includes Cas10, Csm2, Csm3, Csm4 and Csm5.</text>
</comment>
<dbReference type="Pfam" id="PF03787">
    <property type="entry name" value="RAMPs"/>
    <property type="match status" value="1"/>
</dbReference>
<keyword evidence="5" id="KW-1185">Reference proteome</keyword>
<evidence type="ECO:0000313" key="5">
    <source>
        <dbReference type="Proteomes" id="UP001596011"/>
    </source>
</evidence>
<evidence type="ECO:0000313" key="4">
    <source>
        <dbReference type="EMBL" id="MFC4627997.1"/>
    </source>
</evidence>
<dbReference type="InterPro" id="IPR005537">
    <property type="entry name" value="RAMP_III_fam"/>
</dbReference>
<reference evidence="5" key="1">
    <citation type="journal article" date="2019" name="Int. J. Syst. Evol. Microbiol.">
        <title>The Global Catalogue of Microorganisms (GCM) 10K type strain sequencing project: providing services to taxonomists for standard genome sequencing and annotation.</title>
        <authorList>
            <consortium name="The Broad Institute Genomics Platform"/>
            <consortium name="The Broad Institute Genome Sequencing Center for Infectious Disease"/>
            <person name="Wu L."/>
            <person name="Ma J."/>
        </authorList>
    </citation>
    <scope>NUCLEOTIDE SEQUENCE [LARGE SCALE GENOMIC DNA]</scope>
    <source>
        <strain evidence="5">CCUG 42722</strain>
    </source>
</reference>
<name>A0ABV9HCZ9_9MICO</name>
<dbReference type="EMBL" id="JBHSFI010000003">
    <property type="protein sequence ID" value="MFC4627997.1"/>
    <property type="molecule type" value="Genomic_DNA"/>
</dbReference>
<accession>A0ABV9HCZ9</accession>
<protein>
    <submittedName>
        <fullName evidence="4">RAMP superfamily CRISPR-associated protein</fullName>
    </submittedName>
</protein>
<evidence type="ECO:0000256" key="2">
    <source>
        <dbReference type="ARBA" id="ARBA00093789"/>
    </source>
</evidence>
<evidence type="ECO:0000256" key="1">
    <source>
        <dbReference type="ARBA" id="ARBA00023118"/>
    </source>
</evidence>
<organism evidence="4 5">
    <name type="scientific">Promicromonospora alba</name>
    <dbReference type="NCBI Taxonomy" id="1616110"/>
    <lineage>
        <taxon>Bacteria</taxon>
        <taxon>Bacillati</taxon>
        <taxon>Actinomycetota</taxon>
        <taxon>Actinomycetes</taxon>
        <taxon>Micrococcales</taxon>
        <taxon>Promicromonosporaceae</taxon>
        <taxon>Promicromonospora</taxon>
    </lineage>
</organism>